<dbReference type="GO" id="GO:0008270">
    <property type="term" value="F:zinc ion binding"/>
    <property type="evidence" value="ECO:0007669"/>
    <property type="project" value="UniProtKB-KW"/>
</dbReference>
<keyword evidence="5" id="KW-0238">DNA-binding</keyword>
<dbReference type="GO" id="GO:0006397">
    <property type="term" value="P:mRNA processing"/>
    <property type="evidence" value="ECO:0007669"/>
    <property type="project" value="UniProtKB-KW"/>
</dbReference>
<evidence type="ECO:0000313" key="7">
    <source>
        <dbReference type="EMBL" id="KAK0626050.1"/>
    </source>
</evidence>
<comment type="similarity">
    <text evidence="5">Belongs to the CWC24 family.</text>
</comment>
<comment type="subunit">
    <text evidence="5">Associated with the spliceosome.</text>
</comment>
<comment type="caution">
    <text evidence="7">The sequence shown here is derived from an EMBL/GenBank/DDBJ whole genome shotgun (WGS) entry which is preliminary data.</text>
</comment>
<dbReference type="InterPro" id="IPR039971">
    <property type="entry name" value="CWC24-like"/>
</dbReference>
<dbReference type="AlphaFoldDB" id="A0AA39X2I3"/>
<keyword evidence="3 5" id="KW-0862">Zinc</keyword>
<dbReference type="GO" id="GO:0005684">
    <property type="term" value="C:U2-type spliceosomal complex"/>
    <property type="evidence" value="ECO:0007669"/>
    <property type="project" value="TreeGrafter"/>
</dbReference>
<dbReference type="EMBL" id="JAULSU010000002">
    <property type="protein sequence ID" value="KAK0626050.1"/>
    <property type="molecule type" value="Genomic_DNA"/>
</dbReference>
<dbReference type="InterPro" id="IPR013083">
    <property type="entry name" value="Znf_RING/FYVE/PHD"/>
</dbReference>
<evidence type="ECO:0000313" key="8">
    <source>
        <dbReference type="Proteomes" id="UP001175000"/>
    </source>
</evidence>
<dbReference type="Gene3D" id="3.30.40.10">
    <property type="entry name" value="Zinc/RING finger domain, C3HC4 (zinc finger)"/>
    <property type="match status" value="1"/>
</dbReference>
<evidence type="ECO:0000256" key="1">
    <source>
        <dbReference type="ARBA" id="ARBA00022723"/>
    </source>
</evidence>
<dbReference type="Proteomes" id="UP001175000">
    <property type="component" value="Unassembled WGS sequence"/>
</dbReference>
<comment type="function">
    <text evidence="5">Involved in pre-mRNA splicing.</text>
</comment>
<evidence type="ECO:0000256" key="4">
    <source>
        <dbReference type="PROSITE-ProRule" id="PRU00175"/>
    </source>
</evidence>
<gene>
    <name evidence="7" type="ORF">B0T14DRAFT_423493</name>
</gene>
<keyword evidence="8" id="KW-1185">Reference proteome</keyword>
<feature type="non-terminal residue" evidence="7">
    <location>
        <position position="1"/>
    </location>
</feature>
<dbReference type="GO" id="GO:0034247">
    <property type="term" value="P:snoRNA splicing"/>
    <property type="evidence" value="ECO:0007669"/>
    <property type="project" value="TreeGrafter"/>
</dbReference>
<keyword evidence="5" id="KW-0539">Nucleus</keyword>
<evidence type="ECO:0000256" key="5">
    <source>
        <dbReference type="RuleBase" id="RU367110"/>
    </source>
</evidence>
<protein>
    <recommendedName>
        <fullName evidence="5">Pre-mRNA-splicing factor CWC24</fullName>
    </recommendedName>
</protein>
<sequence length="73" mass="7936">NISPICAVCKESYKSPVMARCGHYFCESCALRRYRKDPGCAVCGAATNGIFNSANHLQRALAKKGGQRAERSI</sequence>
<keyword evidence="2 4" id="KW-0863">Zinc-finger</keyword>
<organism evidence="7 8">
    <name type="scientific">Immersiella caudata</name>
    <dbReference type="NCBI Taxonomy" id="314043"/>
    <lineage>
        <taxon>Eukaryota</taxon>
        <taxon>Fungi</taxon>
        <taxon>Dikarya</taxon>
        <taxon>Ascomycota</taxon>
        <taxon>Pezizomycotina</taxon>
        <taxon>Sordariomycetes</taxon>
        <taxon>Sordariomycetidae</taxon>
        <taxon>Sordariales</taxon>
        <taxon>Lasiosphaeriaceae</taxon>
        <taxon>Immersiella</taxon>
    </lineage>
</organism>
<keyword evidence="5" id="KW-0507">mRNA processing</keyword>
<evidence type="ECO:0000256" key="2">
    <source>
        <dbReference type="ARBA" id="ARBA00022771"/>
    </source>
</evidence>
<keyword evidence="1" id="KW-0479">Metal-binding</keyword>
<evidence type="ECO:0000259" key="6">
    <source>
        <dbReference type="PROSITE" id="PS50089"/>
    </source>
</evidence>
<dbReference type="InterPro" id="IPR001841">
    <property type="entry name" value="Znf_RING"/>
</dbReference>
<dbReference type="PANTHER" id="PTHR12930">
    <property type="entry name" value="ZINC FINGER PROTEIN 183"/>
    <property type="match status" value="1"/>
</dbReference>
<keyword evidence="5" id="KW-0747">Spliceosome</keyword>
<reference evidence="7" key="1">
    <citation type="submission" date="2023-06" db="EMBL/GenBank/DDBJ databases">
        <title>Genome-scale phylogeny and comparative genomics of the fungal order Sordariales.</title>
        <authorList>
            <consortium name="Lawrence Berkeley National Laboratory"/>
            <person name="Hensen N."/>
            <person name="Bonometti L."/>
            <person name="Westerberg I."/>
            <person name="Brannstrom I.O."/>
            <person name="Guillou S."/>
            <person name="Cros-Aarteil S."/>
            <person name="Calhoun S."/>
            <person name="Haridas S."/>
            <person name="Kuo A."/>
            <person name="Mondo S."/>
            <person name="Pangilinan J."/>
            <person name="Riley R."/>
            <person name="Labutti K."/>
            <person name="Andreopoulos B."/>
            <person name="Lipzen A."/>
            <person name="Chen C."/>
            <person name="Yanf M."/>
            <person name="Daum C."/>
            <person name="Ng V."/>
            <person name="Clum A."/>
            <person name="Steindorff A."/>
            <person name="Ohm R."/>
            <person name="Martin F."/>
            <person name="Silar P."/>
            <person name="Natvig D."/>
            <person name="Lalanne C."/>
            <person name="Gautier V."/>
            <person name="Ament-Velasquez S.L."/>
            <person name="Kruys A."/>
            <person name="Hutchinson M.I."/>
            <person name="Powell A.J."/>
            <person name="Barry K."/>
            <person name="Miller A.N."/>
            <person name="Grigoriev I.V."/>
            <person name="Debuchy R."/>
            <person name="Gladieux P."/>
            <person name="Thoren M.H."/>
            <person name="Johannesson H."/>
        </authorList>
    </citation>
    <scope>NUCLEOTIDE SEQUENCE</scope>
    <source>
        <strain evidence="7">CBS 606.72</strain>
    </source>
</reference>
<dbReference type="GO" id="GO:0003677">
    <property type="term" value="F:DNA binding"/>
    <property type="evidence" value="ECO:0007669"/>
    <property type="project" value="UniProtKB-UniRule"/>
</dbReference>
<name>A0AA39X2I3_9PEZI</name>
<dbReference type="CDD" id="cd16539">
    <property type="entry name" value="RING-HC_RNF113A_B"/>
    <property type="match status" value="1"/>
</dbReference>
<dbReference type="InterPro" id="IPR017907">
    <property type="entry name" value="Znf_RING_CS"/>
</dbReference>
<dbReference type="Pfam" id="PF13923">
    <property type="entry name" value="zf-C3HC4_2"/>
    <property type="match status" value="1"/>
</dbReference>
<feature type="domain" description="RING-type" evidence="6">
    <location>
        <begin position="6"/>
        <end position="43"/>
    </location>
</feature>
<dbReference type="SMART" id="SM00184">
    <property type="entry name" value="RING"/>
    <property type="match status" value="1"/>
</dbReference>
<comment type="subcellular location">
    <subcellularLocation>
        <location evidence="5">Nucleus</location>
    </subcellularLocation>
</comment>
<dbReference type="SUPFAM" id="SSF57850">
    <property type="entry name" value="RING/U-box"/>
    <property type="match status" value="1"/>
</dbReference>
<keyword evidence="5" id="KW-0508">mRNA splicing</keyword>
<dbReference type="PROSITE" id="PS50089">
    <property type="entry name" value="ZF_RING_2"/>
    <property type="match status" value="1"/>
</dbReference>
<evidence type="ECO:0000256" key="3">
    <source>
        <dbReference type="ARBA" id="ARBA00022833"/>
    </source>
</evidence>
<dbReference type="PANTHER" id="PTHR12930:SF0">
    <property type="entry name" value="RING FINGER PROTEIN 113B"/>
    <property type="match status" value="1"/>
</dbReference>
<accession>A0AA39X2I3</accession>
<dbReference type="PROSITE" id="PS00518">
    <property type="entry name" value="ZF_RING_1"/>
    <property type="match status" value="1"/>
</dbReference>
<proteinExistence type="inferred from homology"/>